<dbReference type="NCBIfam" id="TIGR02141">
    <property type="entry name" value="modB_ABC"/>
    <property type="match status" value="1"/>
</dbReference>
<dbReference type="Pfam" id="PF00528">
    <property type="entry name" value="BPD_transp_1"/>
    <property type="match status" value="1"/>
</dbReference>
<dbReference type="GO" id="GO:0015098">
    <property type="term" value="F:molybdate ion transmembrane transporter activity"/>
    <property type="evidence" value="ECO:0007669"/>
    <property type="project" value="UniProtKB-UniRule"/>
</dbReference>
<dbReference type="PROSITE" id="PS50928">
    <property type="entry name" value="ABC_TM1"/>
    <property type="match status" value="1"/>
</dbReference>
<dbReference type="KEGG" id="scib:HUG20_02045"/>
<reference evidence="12 13" key="1">
    <citation type="submission" date="2020-06" db="EMBL/GenBank/DDBJ databases">
        <title>Genomic analysis of Salicibibacter sp. NKC21-4.</title>
        <authorList>
            <person name="Oh Y.J."/>
        </authorList>
    </citation>
    <scope>NUCLEOTIDE SEQUENCE [LARGE SCALE GENOMIC DNA]</scope>
    <source>
        <strain evidence="12 13">NKC21-4</strain>
    </source>
</reference>
<dbReference type="PANTHER" id="PTHR30183">
    <property type="entry name" value="MOLYBDENUM TRANSPORT SYSTEM PERMEASE PROTEIN MODB"/>
    <property type="match status" value="1"/>
</dbReference>
<comment type="subcellular location">
    <subcellularLocation>
        <location evidence="1 9">Cell membrane</location>
        <topology evidence="1 9">Multi-pass membrane protein</topology>
    </subcellularLocation>
</comment>
<dbReference type="CDD" id="cd06261">
    <property type="entry name" value="TM_PBP2"/>
    <property type="match status" value="1"/>
</dbReference>
<dbReference type="InterPro" id="IPR011867">
    <property type="entry name" value="ModB_ABC"/>
</dbReference>
<feature type="transmembrane region" description="Helical" evidence="9">
    <location>
        <begin position="43"/>
        <end position="67"/>
    </location>
</feature>
<dbReference type="EMBL" id="CP054706">
    <property type="protein sequence ID" value="QQK78804.1"/>
    <property type="molecule type" value="Genomic_DNA"/>
</dbReference>
<keyword evidence="6 9" id="KW-0812">Transmembrane</keyword>
<keyword evidence="7 9" id="KW-1133">Transmembrane helix</keyword>
<evidence type="ECO:0000256" key="10">
    <source>
        <dbReference type="RuleBase" id="RU365097"/>
    </source>
</evidence>
<name>A0A7T6Z8H7_9BACI</name>
<evidence type="ECO:0000256" key="3">
    <source>
        <dbReference type="ARBA" id="ARBA00022448"/>
    </source>
</evidence>
<evidence type="ECO:0000256" key="6">
    <source>
        <dbReference type="ARBA" id="ARBA00022692"/>
    </source>
</evidence>
<evidence type="ECO:0000256" key="4">
    <source>
        <dbReference type="ARBA" id="ARBA00022475"/>
    </source>
</evidence>
<keyword evidence="5 10" id="KW-0500">Molybdenum</keyword>
<evidence type="ECO:0000256" key="8">
    <source>
        <dbReference type="ARBA" id="ARBA00023136"/>
    </source>
</evidence>
<feature type="transmembrane region" description="Helical" evidence="9">
    <location>
        <begin position="155"/>
        <end position="175"/>
    </location>
</feature>
<evidence type="ECO:0000259" key="11">
    <source>
        <dbReference type="PROSITE" id="PS50928"/>
    </source>
</evidence>
<evidence type="ECO:0000313" key="12">
    <source>
        <dbReference type="EMBL" id="QQK78804.1"/>
    </source>
</evidence>
<evidence type="ECO:0000256" key="7">
    <source>
        <dbReference type="ARBA" id="ARBA00022989"/>
    </source>
</evidence>
<dbReference type="GO" id="GO:0005886">
    <property type="term" value="C:plasma membrane"/>
    <property type="evidence" value="ECO:0007669"/>
    <property type="project" value="UniProtKB-SubCell"/>
</dbReference>
<protein>
    <recommendedName>
        <fullName evidence="10">Molybdenum transport system permease</fullName>
    </recommendedName>
</protein>
<evidence type="ECO:0000313" key="13">
    <source>
        <dbReference type="Proteomes" id="UP000595349"/>
    </source>
</evidence>
<keyword evidence="4 10" id="KW-1003">Cell membrane</keyword>
<gene>
    <name evidence="12" type="primary">modB</name>
    <name evidence="12" type="ORF">HUG20_02045</name>
</gene>
<evidence type="ECO:0000256" key="5">
    <source>
        <dbReference type="ARBA" id="ARBA00022505"/>
    </source>
</evidence>
<dbReference type="SUPFAM" id="SSF161098">
    <property type="entry name" value="MetI-like"/>
    <property type="match status" value="1"/>
</dbReference>
<sequence length="220" mass="24368">MGEAFWNPVFVSLRVVVVASILSFLLALIVAWFLKKRRFKGKVFVETFLMLPLVLPPTVIGFGLLVIFGRNSWIGSWFEQLFGQPIVFTYLAAVIAASIVAFPLVFQMLVNGFEAVDEELEAAARQMGAGECKVFIYVTLPLAWRSVISGYMLGFARALGEFGATLMFAGSIFGVTQTMPTSIYIAVESGNTEMAYYWVISIVIFAFALLAVVQRMKKVD</sequence>
<proteinExistence type="inferred from homology"/>
<dbReference type="AlphaFoldDB" id="A0A7T6Z8H7"/>
<evidence type="ECO:0000256" key="9">
    <source>
        <dbReference type="RuleBase" id="RU363032"/>
    </source>
</evidence>
<dbReference type="Proteomes" id="UP000595349">
    <property type="component" value="Chromosome"/>
</dbReference>
<dbReference type="RefSeq" id="WP_200087468.1">
    <property type="nucleotide sequence ID" value="NZ_CP054706.1"/>
</dbReference>
<comment type="similarity">
    <text evidence="2 10">Belongs to the binding-protein-dependent transport system permease family. CysTW subfamily.</text>
</comment>
<evidence type="ECO:0000256" key="2">
    <source>
        <dbReference type="ARBA" id="ARBA00007069"/>
    </source>
</evidence>
<organism evidence="12 13">
    <name type="scientific">Salicibibacter cibi</name>
    <dbReference type="NCBI Taxonomy" id="2743001"/>
    <lineage>
        <taxon>Bacteria</taxon>
        <taxon>Bacillati</taxon>
        <taxon>Bacillota</taxon>
        <taxon>Bacilli</taxon>
        <taxon>Bacillales</taxon>
        <taxon>Bacillaceae</taxon>
        <taxon>Salicibibacter</taxon>
    </lineage>
</organism>
<keyword evidence="13" id="KW-1185">Reference proteome</keyword>
<comment type="function">
    <text evidence="10">Part of the binding-protein-dependent transport system for molybdenum; probably responsible for the translocation of the substrate across the membrane.</text>
</comment>
<dbReference type="Gene3D" id="1.10.3720.10">
    <property type="entry name" value="MetI-like"/>
    <property type="match status" value="1"/>
</dbReference>
<keyword evidence="3 9" id="KW-0813">Transport</keyword>
<dbReference type="InterPro" id="IPR035906">
    <property type="entry name" value="MetI-like_sf"/>
</dbReference>
<dbReference type="InterPro" id="IPR000515">
    <property type="entry name" value="MetI-like"/>
</dbReference>
<feature type="domain" description="ABC transmembrane type-1" evidence="11">
    <location>
        <begin position="9"/>
        <end position="215"/>
    </location>
</feature>
<feature type="transmembrane region" description="Helical" evidence="9">
    <location>
        <begin position="12"/>
        <end position="34"/>
    </location>
</feature>
<accession>A0A7T6Z8H7</accession>
<feature type="transmembrane region" description="Helical" evidence="9">
    <location>
        <begin position="87"/>
        <end position="106"/>
    </location>
</feature>
<feature type="transmembrane region" description="Helical" evidence="9">
    <location>
        <begin position="195"/>
        <end position="213"/>
    </location>
</feature>
<dbReference type="PANTHER" id="PTHR30183:SF3">
    <property type="entry name" value="MOLYBDENUM TRANSPORT SYSTEM PERMEASE PROTEIN MODB"/>
    <property type="match status" value="1"/>
</dbReference>
<evidence type="ECO:0000256" key="1">
    <source>
        <dbReference type="ARBA" id="ARBA00004651"/>
    </source>
</evidence>
<keyword evidence="8 9" id="KW-0472">Membrane</keyword>